<dbReference type="EMBL" id="BGPR01083437">
    <property type="protein sequence ID" value="GBL91369.1"/>
    <property type="molecule type" value="Genomic_DNA"/>
</dbReference>
<dbReference type="AlphaFoldDB" id="A0A4Y2BIG4"/>
<organism evidence="1 2">
    <name type="scientific">Araneus ventricosus</name>
    <name type="common">Orbweaver spider</name>
    <name type="synonym">Epeira ventricosa</name>
    <dbReference type="NCBI Taxonomy" id="182803"/>
    <lineage>
        <taxon>Eukaryota</taxon>
        <taxon>Metazoa</taxon>
        <taxon>Ecdysozoa</taxon>
        <taxon>Arthropoda</taxon>
        <taxon>Chelicerata</taxon>
        <taxon>Arachnida</taxon>
        <taxon>Araneae</taxon>
        <taxon>Araneomorphae</taxon>
        <taxon>Entelegynae</taxon>
        <taxon>Araneoidea</taxon>
        <taxon>Araneidae</taxon>
        <taxon>Araneus</taxon>
    </lineage>
</organism>
<sequence>MESLTVSLCYFKNLFNTKANIGFGSPSVDVRSKCLEMNERIKAAKIDEDKQTFIIESTQHEKRVVAFLSLKRKEGGPTSLTL</sequence>
<evidence type="ECO:0000313" key="1">
    <source>
        <dbReference type="EMBL" id="GBL91369.1"/>
    </source>
</evidence>
<reference evidence="1 2" key="1">
    <citation type="journal article" date="2019" name="Sci. Rep.">
        <title>Orb-weaving spider Araneus ventricosus genome elucidates the spidroin gene catalogue.</title>
        <authorList>
            <person name="Kono N."/>
            <person name="Nakamura H."/>
            <person name="Ohtoshi R."/>
            <person name="Moran D.A.P."/>
            <person name="Shinohara A."/>
            <person name="Yoshida Y."/>
            <person name="Fujiwara M."/>
            <person name="Mori M."/>
            <person name="Tomita M."/>
            <person name="Arakawa K."/>
        </authorList>
    </citation>
    <scope>NUCLEOTIDE SEQUENCE [LARGE SCALE GENOMIC DNA]</scope>
</reference>
<protein>
    <submittedName>
        <fullName evidence="1">Uncharacterized protein</fullName>
    </submittedName>
</protein>
<proteinExistence type="predicted"/>
<evidence type="ECO:0000313" key="2">
    <source>
        <dbReference type="Proteomes" id="UP000499080"/>
    </source>
</evidence>
<gene>
    <name evidence="1" type="ORF">AVEN_23102_1</name>
</gene>
<dbReference type="Proteomes" id="UP000499080">
    <property type="component" value="Unassembled WGS sequence"/>
</dbReference>
<comment type="caution">
    <text evidence="1">The sequence shown here is derived from an EMBL/GenBank/DDBJ whole genome shotgun (WGS) entry which is preliminary data.</text>
</comment>
<keyword evidence="2" id="KW-1185">Reference proteome</keyword>
<accession>A0A4Y2BIG4</accession>
<dbReference type="OrthoDB" id="6734959at2759"/>
<name>A0A4Y2BIG4_ARAVE</name>